<dbReference type="CDD" id="cd07363">
    <property type="entry name" value="45_DOPA_Dioxygenase"/>
    <property type="match status" value="1"/>
</dbReference>
<sequence>MTPNAPDSLLASPASPAATGRLPTLFVSHGAPLFAIDAGESGPALTRWGAALRAQHPGLKGVVLMSPHWMARGPAVMANPRPATWHDFGGFPPALYQLQYPAPGAPMLAQRVQGLWQAAGMPAQADPERPLDHGAWVPLMHLFPQADVPVVQVALPVGARAADVLALGAALQPLRDEGVLVVGTGSMTHNLQEFFGGQDAPAPYVTAFSRWVEDAVARGDVAALLDYRRQAPHAARAHPTEDHFLPLFFALGAAGAGARPDYLSREVMYGMLAMDSFALHAAH</sequence>
<dbReference type="InterPro" id="IPR014436">
    <property type="entry name" value="Extradiol_dOase_DODA"/>
</dbReference>
<dbReference type="Gene3D" id="3.40.830.10">
    <property type="entry name" value="LigB-like"/>
    <property type="match status" value="1"/>
</dbReference>
<evidence type="ECO:0000256" key="4">
    <source>
        <dbReference type="ARBA" id="ARBA00022833"/>
    </source>
</evidence>
<evidence type="ECO:0000313" key="8">
    <source>
        <dbReference type="Proteomes" id="UP001501788"/>
    </source>
</evidence>
<organism evidence="7 8">
    <name type="scientific">Acidovorax lacteus</name>
    <dbReference type="NCBI Taxonomy" id="1924988"/>
    <lineage>
        <taxon>Bacteria</taxon>
        <taxon>Pseudomonadati</taxon>
        <taxon>Pseudomonadota</taxon>
        <taxon>Betaproteobacteria</taxon>
        <taxon>Burkholderiales</taxon>
        <taxon>Comamonadaceae</taxon>
        <taxon>Acidovorax</taxon>
    </lineage>
</organism>
<gene>
    <name evidence="7" type="ORF">GCM10023090_06660</name>
</gene>
<reference evidence="8" key="1">
    <citation type="journal article" date="2019" name="Int. J. Syst. Evol. Microbiol.">
        <title>The Global Catalogue of Microorganisms (GCM) 10K type strain sequencing project: providing services to taxonomists for standard genome sequencing and annotation.</title>
        <authorList>
            <consortium name="The Broad Institute Genomics Platform"/>
            <consortium name="The Broad Institute Genome Sequencing Center for Infectious Disease"/>
            <person name="Wu L."/>
            <person name="Ma J."/>
        </authorList>
    </citation>
    <scope>NUCLEOTIDE SEQUENCE [LARGE SCALE GENOMIC DNA]</scope>
    <source>
        <strain evidence="8">JCM 31890</strain>
    </source>
</reference>
<comment type="similarity">
    <text evidence="2">Belongs to the DODA-type extradiol aromatic ring-opening dioxygenase family.</text>
</comment>
<name>A0ABP8L0N9_9BURK</name>
<evidence type="ECO:0000256" key="3">
    <source>
        <dbReference type="ARBA" id="ARBA00022723"/>
    </source>
</evidence>
<accession>A0ABP8L0N9</accession>
<dbReference type="SUPFAM" id="SSF53213">
    <property type="entry name" value="LigB-like"/>
    <property type="match status" value="1"/>
</dbReference>
<keyword evidence="7" id="KW-0223">Dioxygenase</keyword>
<dbReference type="Proteomes" id="UP001501788">
    <property type="component" value="Unassembled WGS sequence"/>
</dbReference>
<keyword evidence="4" id="KW-0862">Zinc</keyword>
<evidence type="ECO:0000259" key="6">
    <source>
        <dbReference type="Pfam" id="PF02900"/>
    </source>
</evidence>
<comment type="caution">
    <text evidence="7">The sequence shown here is derived from an EMBL/GenBank/DDBJ whole genome shotgun (WGS) entry which is preliminary data.</text>
</comment>
<keyword evidence="8" id="KW-1185">Reference proteome</keyword>
<dbReference type="InterPro" id="IPR004183">
    <property type="entry name" value="Xdiol_dOase_suB"/>
</dbReference>
<dbReference type="PANTHER" id="PTHR30096:SF0">
    <property type="entry name" value="4,5-DOPA DIOXYGENASE EXTRADIOL-LIKE PROTEIN"/>
    <property type="match status" value="1"/>
</dbReference>
<evidence type="ECO:0000256" key="5">
    <source>
        <dbReference type="ARBA" id="ARBA00023002"/>
    </source>
</evidence>
<comment type="cofactor">
    <cofactor evidence="1">
        <name>Zn(2+)</name>
        <dbReference type="ChEBI" id="CHEBI:29105"/>
    </cofactor>
</comment>
<dbReference type="PANTHER" id="PTHR30096">
    <property type="entry name" value="4,5-DOPA DIOXYGENASE EXTRADIOL-LIKE PROTEIN"/>
    <property type="match status" value="1"/>
</dbReference>
<proteinExistence type="inferred from homology"/>
<protein>
    <submittedName>
        <fullName evidence="7">Class III extradiol ring-cleavage dioxygenase</fullName>
    </submittedName>
</protein>
<dbReference type="PIRSF" id="PIRSF006157">
    <property type="entry name" value="Doxgns_DODA"/>
    <property type="match status" value="1"/>
</dbReference>
<dbReference type="Pfam" id="PF02900">
    <property type="entry name" value="LigB"/>
    <property type="match status" value="1"/>
</dbReference>
<dbReference type="GO" id="GO:0051213">
    <property type="term" value="F:dioxygenase activity"/>
    <property type="evidence" value="ECO:0007669"/>
    <property type="project" value="UniProtKB-KW"/>
</dbReference>
<feature type="domain" description="Extradiol ring-cleavage dioxygenase class III enzyme subunit B" evidence="6">
    <location>
        <begin position="24"/>
        <end position="256"/>
    </location>
</feature>
<dbReference type="EMBL" id="BAABEX010000005">
    <property type="protein sequence ID" value="GAA4419833.1"/>
    <property type="molecule type" value="Genomic_DNA"/>
</dbReference>
<evidence type="ECO:0000256" key="1">
    <source>
        <dbReference type="ARBA" id="ARBA00001947"/>
    </source>
</evidence>
<evidence type="ECO:0000256" key="2">
    <source>
        <dbReference type="ARBA" id="ARBA00007581"/>
    </source>
</evidence>
<dbReference type="RefSeq" id="WP_345061137.1">
    <property type="nucleotide sequence ID" value="NZ_BAABEX010000005.1"/>
</dbReference>
<keyword evidence="5" id="KW-0560">Oxidoreductase</keyword>
<evidence type="ECO:0000313" key="7">
    <source>
        <dbReference type="EMBL" id="GAA4419833.1"/>
    </source>
</evidence>
<keyword evidence="3" id="KW-0479">Metal-binding</keyword>